<organism evidence="2 3">
    <name type="scientific">Roseovarius aestuarii</name>
    <dbReference type="NCBI Taxonomy" id="475083"/>
    <lineage>
        <taxon>Bacteria</taxon>
        <taxon>Pseudomonadati</taxon>
        <taxon>Pseudomonadota</taxon>
        <taxon>Alphaproteobacteria</taxon>
        <taxon>Rhodobacterales</taxon>
        <taxon>Roseobacteraceae</taxon>
        <taxon>Roseovarius</taxon>
    </lineage>
</organism>
<evidence type="ECO:0000313" key="2">
    <source>
        <dbReference type="EMBL" id="SMC12256.1"/>
    </source>
</evidence>
<accession>A0A1X7BRE2</accession>
<dbReference type="RefSeq" id="WP_085800202.1">
    <property type="nucleotide sequence ID" value="NZ_FWXB01000006.1"/>
</dbReference>
<dbReference type="Proteomes" id="UP000193224">
    <property type="component" value="Unassembled WGS sequence"/>
</dbReference>
<feature type="chain" id="PRO_5012100897" evidence="1">
    <location>
        <begin position="32"/>
        <end position="682"/>
    </location>
</feature>
<evidence type="ECO:0000313" key="3">
    <source>
        <dbReference type="Proteomes" id="UP000193224"/>
    </source>
</evidence>
<dbReference type="EMBL" id="FWXB01000006">
    <property type="protein sequence ID" value="SMC12256.1"/>
    <property type="molecule type" value="Genomic_DNA"/>
</dbReference>
<reference evidence="2 3" key="1">
    <citation type="submission" date="2017-03" db="EMBL/GenBank/DDBJ databases">
        <authorList>
            <person name="Afonso C.L."/>
            <person name="Miller P.J."/>
            <person name="Scott M.A."/>
            <person name="Spackman E."/>
            <person name="Goraichik I."/>
            <person name="Dimitrov K.M."/>
            <person name="Suarez D.L."/>
            <person name="Swayne D.E."/>
        </authorList>
    </citation>
    <scope>NUCLEOTIDE SEQUENCE [LARGE SCALE GENOMIC DNA]</scope>
    <source>
        <strain evidence="2 3">CECT 7745</strain>
    </source>
</reference>
<name>A0A1X7BRE2_9RHOB</name>
<proteinExistence type="predicted"/>
<keyword evidence="1" id="KW-0732">Signal</keyword>
<dbReference type="AlphaFoldDB" id="A0A1X7BRE2"/>
<protein>
    <submittedName>
        <fullName evidence="2">Uncharacterized protein</fullName>
    </submittedName>
</protein>
<sequence>MILPDFSGRLVFVASAMASALLLSAVQSAQAQNINLAKCEGLWFSTSEDFLSQGPQLPGGPVVSDGDLLTFETGVGTSICARNEELLFVFDTNEFDHGLDALEKIEIDRSTVFAAFSTEIDSVNGSGQFTAGDLLFSNGSVVPNNALLVQFNLPRSLNLGLDAVHIEGAPGEKRELLAKLDGTDVDQLRDNPDILIQILEGTNTDILFSTEGTPPSVQKPQFLDGDLLSAKTGTIVRSNNDLLPLLPSGLPDKGVDYGLDAYTPAMDPIENVPIELLSTEIQARDKTFSDGDALVVGPGIFLRNKDLIGSLEPLDSDMGLDALAANGGPVVDRCDFFITRISEVQISRIRQTNPAADPFAGMFDVGVLDGAGNADGDRPFGGDLRVEGSVPNWACSEYTTHEFRVEVLEEGGVTPVPVRHPLSDGWLRDTAPCGSPSDPYASTDYSPTDTGWYRLTDYWRPAVHGCANDPSLAFWKSGSLDSTTARIRIVLREIGTPGTETSSAWVRVRLDNKAPNDPVIALHDLGAGVPFGNQCEVVGGGADTVIDVHGEVFDAHFDHLSLTWTGGEVGLETTVPVTTRPTVPAPFAPLTLTRGYRTRPELQDQGTLPAGSNILLARFNLSAAHRDATGGNPPIECGYTVTLQATDRAHVGRFNPASNGYGISGRHRSRRVSQSFCFKPSA</sequence>
<feature type="signal peptide" evidence="1">
    <location>
        <begin position="1"/>
        <end position="31"/>
    </location>
</feature>
<gene>
    <name evidence="2" type="ORF">ROA7745_02079</name>
</gene>
<keyword evidence="3" id="KW-1185">Reference proteome</keyword>
<evidence type="ECO:0000256" key="1">
    <source>
        <dbReference type="SAM" id="SignalP"/>
    </source>
</evidence>
<dbReference type="OrthoDB" id="7731019at2"/>